<sequence>RGEPVGALGISIQPKYKCSNPEESQQCLLFSVSPPLCCNTLQKIPLLFFPHYPHQMLPTSSPIMSWEASQSETPVCIGNFTFVLLFGKGGT</sequence>
<dbReference type="Proteomes" id="UP000264820">
    <property type="component" value="Unplaced"/>
</dbReference>
<dbReference type="AlphaFoldDB" id="A0A3Q2YMJ7"/>
<evidence type="ECO:0000313" key="1">
    <source>
        <dbReference type="Ensembl" id="ENSHCOP00000019779.1"/>
    </source>
</evidence>
<protein>
    <submittedName>
        <fullName evidence="1">Uncharacterized protein</fullName>
    </submittedName>
</protein>
<dbReference type="Ensembl" id="ENSHCOT00000007867.1">
    <property type="protein sequence ID" value="ENSHCOP00000019779.1"/>
    <property type="gene ID" value="ENSHCOG00000000159.1"/>
</dbReference>
<name>A0A3Q2YMJ7_HIPCM</name>
<proteinExistence type="predicted"/>
<organism evidence="1 2">
    <name type="scientific">Hippocampus comes</name>
    <name type="common">Tiger tail seahorse</name>
    <dbReference type="NCBI Taxonomy" id="109280"/>
    <lineage>
        <taxon>Eukaryota</taxon>
        <taxon>Metazoa</taxon>
        <taxon>Chordata</taxon>
        <taxon>Craniata</taxon>
        <taxon>Vertebrata</taxon>
        <taxon>Euteleostomi</taxon>
        <taxon>Actinopterygii</taxon>
        <taxon>Neopterygii</taxon>
        <taxon>Teleostei</taxon>
        <taxon>Neoteleostei</taxon>
        <taxon>Acanthomorphata</taxon>
        <taxon>Syngnathiaria</taxon>
        <taxon>Syngnathiformes</taxon>
        <taxon>Syngnathoidei</taxon>
        <taxon>Syngnathidae</taxon>
        <taxon>Hippocampus</taxon>
    </lineage>
</organism>
<accession>A0A3Q2YMJ7</accession>
<reference evidence="1" key="1">
    <citation type="submission" date="2025-08" db="UniProtKB">
        <authorList>
            <consortium name="Ensembl"/>
        </authorList>
    </citation>
    <scope>IDENTIFICATION</scope>
</reference>
<keyword evidence="2" id="KW-1185">Reference proteome</keyword>
<evidence type="ECO:0000313" key="2">
    <source>
        <dbReference type="Proteomes" id="UP000264820"/>
    </source>
</evidence>
<reference evidence="1" key="2">
    <citation type="submission" date="2025-09" db="UniProtKB">
        <authorList>
            <consortium name="Ensembl"/>
        </authorList>
    </citation>
    <scope>IDENTIFICATION</scope>
</reference>